<evidence type="ECO:0000313" key="3">
    <source>
        <dbReference type="Proteomes" id="UP000242188"/>
    </source>
</evidence>
<keyword evidence="3" id="KW-1185">Reference proteome</keyword>
<feature type="transmembrane region" description="Helical" evidence="1">
    <location>
        <begin position="173"/>
        <end position="196"/>
    </location>
</feature>
<keyword evidence="1" id="KW-0812">Transmembrane</keyword>
<organism evidence="2 3">
    <name type="scientific">Mizuhopecten yessoensis</name>
    <name type="common">Japanese scallop</name>
    <name type="synonym">Patinopecten yessoensis</name>
    <dbReference type="NCBI Taxonomy" id="6573"/>
    <lineage>
        <taxon>Eukaryota</taxon>
        <taxon>Metazoa</taxon>
        <taxon>Spiralia</taxon>
        <taxon>Lophotrochozoa</taxon>
        <taxon>Mollusca</taxon>
        <taxon>Bivalvia</taxon>
        <taxon>Autobranchia</taxon>
        <taxon>Pteriomorphia</taxon>
        <taxon>Pectinida</taxon>
        <taxon>Pectinoidea</taxon>
        <taxon>Pectinidae</taxon>
        <taxon>Mizuhopecten</taxon>
    </lineage>
</organism>
<comment type="caution">
    <text evidence="2">The sequence shown here is derived from an EMBL/GenBank/DDBJ whole genome shotgun (WGS) entry which is preliminary data.</text>
</comment>
<dbReference type="Proteomes" id="UP000242188">
    <property type="component" value="Unassembled WGS sequence"/>
</dbReference>
<evidence type="ECO:0000313" key="2">
    <source>
        <dbReference type="EMBL" id="OWF50453.1"/>
    </source>
</evidence>
<keyword evidence="1" id="KW-1133">Transmembrane helix</keyword>
<sequence length="213" mass="22730">MTVKLVNSTKIGESLGSSGCPCNLSITFSLTDSRSCQCQPLPGGCTQCNVVVTTPTDVKIDTGNGGGCDMNNSFPGKTKLHLRVTVRELGNAVLILRPNVIGTFCQPISLDKRQSLYNASDGRHSSLLMEVTSTLTTTTPKTVTTSKNFHPGISTTVASYGAKKETNGDDASLSTGAIAGIVFALLVILAIVILLIDYCHKRWIFNFICKQKL</sequence>
<dbReference type="EMBL" id="NEDP02002599">
    <property type="protein sequence ID" value="OWF50453.1"/>
    <property type="molecule type" value="Genomic_DNA"/>
</dbReference>
<gene>
    <name evidence="2" type="ORF">KP79_PYT19375</name>
</gene>
<name>A0A210QNY6_MIZYE</name>
<dbReference type="AlphaFoldDB" id="A0A210QNY6"/>
<keyword evidence="1" id="KW-0472">Membrane</keyword>
<accession>A0A210QNY6</accession>
<protein>
    <submittedName>
        <fullName evidence="2">Uncharacterized protein</fullName>
    </submittedName>
</protein>
<evidence type="ECO:0000256" key="1">
    <source>
        <dbReference type="SAM" id="Phobius"/>
    </source>
</evidence>
<proteinExistence type="predicted"/>
<reference evidence="2 3" key="1">
    <citation type="journal article" date="2017" name="Nat. Ecol. Evol.">
        <title>Scallop genome provides insights into evolution of bilaterian karyotype and development.</title>
        <authorList>
            <person name="Wang S."/>
            <person name="Zhang J."/>
            <person name="Jiao W."/>
            <person name="Li J."/>
            <person name="Xun X."/>
            <person name="Sun Y."/>
            <person name="Guo X."/>
            <person name="Huan P."/>
            <person name="Dong B."/>
            <person name="Zhang L."/>
            <person name="Hu X."/>
            <person name="Sun X."/>
            <person name="Wang J."/>
            <person name="Zhao C."/>
            <person name="Wang Y."/>
            <person name="Wang D."/>
            <person name="Huang X."/>
            <person name="Wang R."/>
            <person name="Lv J."/>
            <person name="Li Y."/>
            <person name="Zhang Z."/>
            <person name="Liu B."/>
            <person name="Lu W."/>
            <person name="Hui Y."/>
            <person name="Liang J."/>
            <person name="Zhou Z."/>
            <person name="Hou R."/>
            <person name="Li X."/>
            <person name="Liu Y."/>
            <person name="Li H."/>
            <person name="Ning X."/>
            <person name="Lin Y."/>
            <person name="Zhao L."/>
            <person name="Xing Q."/>
            <person name="Dou J."/>
            <person name="Li Y."/>
            <person name="Mao J."/>
            <person name="Guo H."/>
            <person name="Dou H."/>
            <person name="Li T."/>
            <person name="Mu C."/>
            <person name="Jiang W."/>
            <person name="Fu Q."/>
            <person name="Fu X."/>
            <person name="Miao Y."/>
            <person name="Liu J."/>
            <person name="Yu Q."/>
            <person name="Li R."/>
            <person name="Liao H."/>
            <person name="Li X."/>
            <person name="Kong Y."/>
            <person name="Jiang Z."/>
            <person name="Chourrout D."/>
            <person name="Li R."/>
            <person name="Bao Z."/>
        </authorList>
    </citation>
    <scope>NUCLEOTIDE SEQUENCE [LARGE SCALE GENOMIC DNA]</scope>
    <source>
        <strain evidence="2 3">PY_sf001</strain>
    </source>
</reference>